<dbReference type="EMBL" id="JAPMXC010000010">
    <property type="protein sequence ID" value="MCY0389410.1"/>
    <property type="molecule type" value="Genomic_DNA"/>
</dbReference>
<sequence>MKLFRALSAAVLSCMLCAATAHAADDVLRVATDATFPPLEFVKDGQRTGFDIDLINAIAKTLNKRVEWVDIDFKGLIPGLIAHRFDVAASGIYMTEERRQVVDFTDPYYKGGLAVLVRRDEPGLRTPADLAGRKVSVQVGTKSVDFLKQNYPTVQRVEVEKNQAMFDLLMIRRVDAAVTGRPAAVQFAKSQGSVRVLDKGLTTELYGFALRKDEKTLTTQFDTALQTLRTNGVYAKLVAKWFGPSE</sequence>
<feature type="domain" description="Ionotropic glutamate receptor C-terminal" evidence="7">
    <location>
        <begin position="27"/>
        <end position="244"/>
    </location>
</feature>
<dbReference type="SUPFAM" id="SSF53850">
    <property type="entry name" value="Periplasmic binding protein-like II"/>
    <property type="match status" value="1"/>
</dbReference>
<comment type="caution">
    <text evidence="8">The sequence shown here is derived from an EMBL/GenBank/DDBJ whole genome shotgun (WGS) entry which is preliminary data.</text>
</comment>
<evidence type="ECO:0000259" key="6">
    <source>
        <dbReference type="SMART" id="SM00062"/>
    </source>
</evidence>
<gene>
    <name evidence="8" type="ORF">OVY01_19885</name>
</gene>
<reference evidence="8" key="1">
    <citation type="submission" date="2022-11" db="EMBL/GenBank/DDBJ databases">
        <title>Robbsia betulipollinis sp. nov., isolated from pollen of birch (Betula pendula).</title>
        <authorList>
            <person name="Shi H."/>
            <person name="Ambika Manirajan B."/>
            <person name="Ratering S."/>
            <person name="Geissler-Plaum R."/>
            <person name="Schnell S."/>
        </authorList>
    </citation>
    <scope>NUCLEOTIDE SEQUENCE</scope>
    <source>
        <strain evidence="8">Bb-Pol-6</strain>
    </source>
</reference>
<evidence type="ECO:0000256" key="4">
    <source>
        <dbReference type="RuleBase" id="RU003744"/>
    </source>
</evidence>
<dbReference type="InterPro" id="IPR001320">
    <property type="entry name" value="Iontro_rcpt_C"/>
</dbReference>
<evidence type="ECO:0000259" key="7">
    <source>
        <dbReference type="SMART" id="SM00079"/>
    </source>
</evidence>
<accession>A0ABT3ZS81</accession>
<dbReference type="PANTHER" id="PTHR35936:SF17">
    <property type="entry name" value="ARGININE-BINDING EXTRACELLULAR PROTEIN ARTP"/>
    <property type="match status" value="1"/>
</dbReference>
<dbReference type="Proteomes" id="UP001082899">
    <property type="component" value="Unassembled WGS sequence"/>
</dbReference>
<evidence type="ECO:0000256" key="2">
    <source>
        <dbReference type="ARBA" id="ARBA00010333"/>
    </source>
</evidence>
<name>A0ABT3ZS81_9BURK</name>
<evidence type="ECO:0000256" key="5">
    <source>
        <dbReference type="SAM" id="SignalP"/>
    </source>
</evidence>
<feature type="chain" id="PRO_5047491028" evidence="5">
    <location>
        <begin position="24"/>
        <end position="246"/>
    </location>
</feature>
<feature type="signal peptide" evidence="5">
    <location>
        <begin position="1"/>
        <end position="23"/>
    </location>
</feature>
<comment type="subcellular location">
    <subcellularLocation>
        <location evidence="1">Cell envelope</location>
    </subcellularLocation>
</comment>
<evidence type="ECO:0000256" key="3">
    <source>
        <dbReference type="ARBA" id="ARBA00022729"/>
    </source>
</evidence>
<feature type="domain" description="Solute-binding protein family 3/N-terminal" evidence="6">
    <location>
        <begin position="27"/>
        <end position="245"/>
    </location>
</feature>
<dbReference type="InterPro" id="IPR001638">
    <property type="entry name" value="Solute-binding_3/MltF_N"/>
</dbReference>
<dbReference type="PROSITE" id="PS01039">
    <property type="entry name" value="SBP_BACTERIAL_3"/>
    <property type="match status" value="1"/>
</dbReference>
<dbReference type="SMART" id="SM00079">
    <property type="entry name" value="PBPe"/>
    <property type="match status" value="1"/>
</dbReference>
<organism evidence="8 9">
    <name type="scientific">Robbsia betulipollinis</name>
    <dbReference type="NCBI Taxonomy" id="2981849"/>
    <lineage>
        <taxon>Bacteria</taxon>
        <taxon>Pseudomonadati</taxon>
        <taxon>Pseudomonadota</taxon>
        <taxon>Betaproteobacteria</taxon>
        <taxon>Burkholderiales</taxon>
        <taxon>Burkholderiaceae</taxon>
        <taxon>Robbsia</taxon>
    </lineage>
</organism>
<evidence type="ECO:0000313" key="8">
    <source>
        <dbReference type="EMBL" id="MCY0389410.1"/>
    </source>
</evidence>
<dbReference type="Gene3D" id="3.40.190.10">
    <property type="entry name" value="Periplasmic binding protein-like II"/>
    <property type="match status" value="2"/>
</dbReference>
<dbReference type="RefSeq" id="WP_267849312.1">
    <property type="nucleotide sequence ID" value="NZ_JAPMXC010000010.1"/>
</dbReference>
<proteinExistence type="inferred from homology"/>
<dbReference type="Pfam" id="PF00497">
    <property type="entry name" value="SBP_bac_3"/>
    <property type="match status" value="1"/>
</dbReference>
<evidence type="ECO:0000256" key="1">
    <source>
        <dbReference type="ARBA" id="ARBA00004196"/>
    </source>
</evidence>
<evidence type="ECO:0000313" key="9">
    <source>
        <dbReference type="Proteomes" id="UP001082899"/>
    </source>
</evidence>
<keyword evidence="3 5" id="KW-0732">Signal</keyword>
<comment type="similarity">
    <text evidence="2 4">Belongs to the bacterial solute-binding protein 3 family.</text>
</comment>
<keyword evidence="9" id="KW-1185">Reference proteome</keyword>
<dbReference type="SMART" id="SM00062">
    <property type="entry name" value="PBPb"/>
    <property type="match status" value="1"/>
</dbReference>
<dbReference type="InterPro" id="IPR018313">
    <property type="entry name" value="SBP_3_CS"/>
</dbReference>
<protein>
    <submittedName>
        <fullName evidence="8">Transporter substrate-binding domain-containing protein</fullName>
    </submittedName>
</protein>
<dbReference type="PANTHER" id="PTHR35936">
    <property type="entry name" value="MEMBRANE-BOUND LYTIC MUREIN TRANSGLYCOSYLASE F"/>
    <property type="match status" value="1"/>
</dbReference>